<evidence type="ECO:0000256" key="1">
    <source>
        <dbReference type="SAM" id="MobiDB-lite"/>
    </source>
</evidence>
<dbReference type="Proteomes" id="UP000503447">
    <property type="component" value="Chromosome"/>
</dbReference>
<dbReference type="EMBL" id="CP053452">
    <property type="protein sequence ID" value="QJW94708.1"/>
    <property type="molecule type" value="Genomic_DNA"/>
</dbReference>
<dbReference type="NCBIfam" id="TIGR01537">
    <property type="entry name" value="portal_HK97"/>
    <property type="match status" value="1"/>
</dbReference>
<dbReference type="Gene3D" id="3.40.140.120">
    <property type="match status" value="1"/>
</dbReference>
<keyword evidence="3" id="KW-1185">Reference proteome</keyword>
<dbReference type="Gene3D" id="3.30.1120.70">
    <property type="match status" value="1"/>
</dbReference>
<evidence type="ECO:0000313" key="3">
    <source>
        <dbReference type="Proteomes" id="UP000503447"/>
    </source>
</evidence>
<dbReference type="InterPro" id="IPR006427">
    <property type="entry name" value="Portal_HK97"/>
</dbReference>
<evidence type="ECO:0008006" key="4">
    <source>
        <dbReference type="Google" id="ProtNLM"/>
    </source>
</evidence>
<proteinExistence type="predicted"/>
<evidence type="ECO:0000313" key="2">
    <source>
        <dbReference type="EMBL" id="QJW94708.1"/>
    </source>
</evidence>
<organism evidence="2 3">
    <name type="scientific">Frigoriglobus tundricola</name>
    <dbReference type="NCBI Taxonomy" id="2774151"/>
    <lineage>
        <taxon>Bacteria</taxon>
        <taxon>Pseudomonadati</taxon>
        <taxon>Planctomycetota</taxon>
        <taxon>Planctomycetia</taxon>
        <taxon>Gemmatales</taxon>
        <taxon>Gemmataceae</taxon>
        <taxon>Frigoriglobus</taxon>
    </lineage>
</organism>
<accession>A0A6M5YL50</accession>
<protein>
    <recommendedName>
        <fullName evidence="4">Phage portal protein</fullName>
    </recommendedName>
</protein>
<reference evidence="3" key="1">
    <citation type="submission" date="2020-05" db="EMBL/GenBank/DDBJ databases">
        <title>Frigoriglobus tundricola gen. nov., sp. nov., a psychrotolerant cellulolytic planctomycete of the family Gemmataceae with two divergent copies of 16S rRNA gene.</title>
        <authorList>
            <person name="Kulichevskaya I.S."/>
            <person name="Ivanova A.A."/>
            <person name="Naumoff D.G."/>
            <person name="Beletsky A.V."/>
            <person name="Rijpstra W.I.C."/>
            <person name="Sinninghe Damste J.S."/>
            <person name="Mardanov A.V."/>
            <person name="Ravin N.V."/>
            <person name="Dedysh S.N."/>
        </authorList>
    </citation>
    <scope>NUCLEOTIDE SEQUENCE [LARGE SCALE GENOMIC DNA]</scope>
    <source>
        <strain evidence="3">PL17</strain>
    </source>
</reference>
<dbReference type="Gene3D" id="1.20.1270.210">
    <property type="match status" value="1"/>
</dbReference>
<dbReference type="Pfam" id="PF04860">
    <property type="entry name" value="Phage_portal"/>
    <property type="match status" value="1"/>
</dbReference>
<dbReference type="InterPro" id="IPR006944">
    <property type="entry name" value="Phage/GTA_portal"/>
</dbReference>
<sequence length="533" mass="59022">MSKRNRNRRSLENPNVPLNLWSDEAFEAFGAAKSVSGVKVSRNKALGYPAVWRAVSLISGDVAKLSLRVYEQKGQNKTPFPSHPAYRLLLRKPNDMMTAFIFKQTLMLHVLTHGNGYAYIDRDGAGKPVALLILDPDRVKPRRVDGVLWYVYQPPQNAAERALAVDEVLHIKGLGYDGLMGYPVLQVARDALGAAIAARDHSARYFHNGARPGGVLEHPGPKALSDQARKNMRESWDRIHRGLENAHKVAILEEGTKYNGFSSNARDAQLLETREFDAREVANIFGVPTHKLGDPSKVAYNSLGEENQSYYDDTLSRWLRLFAEECHDKLLSEDEKSKESHTIDFDYQELLKANIGEQVDVVGKMVSSGLMNQDEGRAVFNYNPIPDGRGERFFVSNTLVPLDQVGQPKPTAEPSKAPAPDPDPAPTRKDPPDGLRAVVGEVARRMAKRLATNAERATRADLDKWLATGIREHVPVIAEAFGPVVSLCRDLGFDAPTAERVADAFPAWFQAGRAAPDVVSYCTTCVNEFLFPG</sequence>
<name>A0A6M5YL50_9BACT</name>
<dbReference type="AlphaFoldDB" id="A0A6M5YL50"/>
<feature type="region of interest" description="Disordered" evidence="1">
    <location>
        <begin position="403"/>
        <end position="434"/>
    </location>
</feature>
<dbReference type="RefSeq" id="WP_171470644.1">
    <property type="nucleotide sequence ID" value="NZ_CP053452.2"/>
</dbReference>
<dbReference type="KEGG" id="ftj:FTUN_2230"/>
<gene>
    <name evidence="2" type="ORF">FTUN_2230</name>
</gene>